<proteinExistence type="predicted"/>
<dbReference type="EMBL" id="JBGMDY010000005">
    <property type="protein sequence ID" value="KAL2333938.1"/>
    <property type="molecule type" value="Genomic_DNA"/>
</dbReference>
<keyword evidence="2" id="KW-1185">Reference proteome</keyword>
<evidence type="ECO:0000313" key="2">
    <source>
        <dbReference type="Proteomes" id="UP001603857"/>
    </source>
</evidence>
<dbReference type="Proteomes" id="UP001603857">
    <property type="component" value="Unassembled WGS sequence"/>
</dbReference>
<accession>A0ABD1MDS1</accession>
<organism evidence="1 2">
    <name type="scientific">Flemingia macrophylla</name>
    <dbReference type="NCBI Taxonomy" id="520843"/>
    <lineage>
        <taxon>Eukaryota</taxon>
        <taxon>Viridiplantae</taxon>
        <taxon>Streptophyta</taxon>
        <taxon>Embryophyta</taxon>
        <taxon>Tracheophyta</taxon>
        <taxon>Spermatophyta</taxon>
        <taxon>Magnoliopsida</taxon>
        <taxon>eudicotyledons</taxon>
        <taxon>Gunneridae</taxon>
        <taxon>Pentapetalae</taxon>
        <taxon>rosids</taxon>
        <taxon>fabids</taxon>
        <taxon>Fabales</taxon>
        <taxon>Fabaceae</taxon>
        <taxon>Papilionoideae</taxon>
        <taxon>50 kb inversion clade</taxon>
        <taxon>NPAAA clade</taxon>
        <taxon>indigoferoid/millettioid clade</taxon>
        <taxon>Phaseoleae</taxon>
        <taxon>Flemingia</taxon>
    </lineage>
</organism>
<sequence length="380" mass="42173">MHDRTKLPLIVYRSTPETVRIVVKADRQLEQSHTGGTFPFPIVLRPTGAIVGKAGVSTGKSSTDVEGNETESRGPRCYFPNYLLMVGLGTLVEGNLTDQICLGHKVYALRGTLKEQGNLLEVGLIVLRISIYVDRPRNGKTKQSIKGYVCLSYEIVYVTKQTTRPVEEHPDETKPTNTGVAVEKPLKRARTKRLISPSPQDIEPLHVTAMDSPLVTSSIVSTTIVPSQTQSEKQVEKIIFHSSIMMSKSIQNSHKDSLQIPPPNLHTFRRRKSVILSDCLILPALPTANFTTPAHKLLPLDVGPSTNLYDIIFLGTAHPNSPLQVLNFGVNKTKDPKIMSAQKVGNRRRPRAYITNPTINILCGLRQIIWLKKYVLRPPG</sequence>
<reference evidence="1 2" key="1">
    <citation type="submission" date="2024-08" db="EMBL/GenBank/DDBJ databases">
        <title>Insights into the chromosomal genome structure of Flemingia macrophylla.</title>
        <authorList>
            <person name="Ding Y."/>
            <person name="Zhao Y."/>
            <person name="Bi W."/>
            <person name="Wu M."/>
            <person name="Zhao G."/>
            <person name="Gong Y."/>
            <person name="Li W."/>
            <person name="Zhang P."/>
        </authorList>
    </citation>
    <scope>NUCLEOTIDE SEQUENCE [LARGE SCALE GENOMIC DNA]</scope>
    <source>
        <strain evidence="1">DYQJB</strain>
        <tissue evidence="1">Leaf</tissue>
    </source>
</reference>
<name>A0ABD1MDS1_9FABA</name>
<dbReference type="AlphaFoldDB" id="A0ABD1MDS1"/>
<comment type="caution">
    <text evidence="1">The sequence shown here is derived from an EMBL/GenBank/DDBJ whole genome shotgun (WGS) entry which is preliminary data.</text>
</comment>
<evidence type="ECO:0000313" key="1">
    <source>
        <dbReference type="EMBL" id="KAL2333938.1"/>
    </source>
</evidence>
<protein>
    <submittedName>
        <fullName evidence="1">Uncharacterized protein</fullName>
    </submittedName>
</protein>
<gene>
    <name evidence="1" type="ORF">Fmac_015151</name>
</gene>